<evidence type="ECO:0000256" key="9">
    <source>
        <dbReference type="ARBA" id="ARBA00023160"/>
    </source>
</evidence>
<comment type="catalytic activity">
    <reaction evidence="10">
        <text>a 2,3-saturated acyl-CoA + NAD(+) = a (2E)-enoyl-CoA + NADH + H(+)</text>
        <dbReference type="Rhea" id="RHEA:18177"/>
        <dbReference type="ChEBI" id="CHEBI:15378"/>
        <dbReference type="ChEBI" id="CHEBI:57540"/>
        <dbReference type="ChEBI" id="CHEBI:57945"/>
        <dbReference type="ChEBI" id="CHEBI:58856"/>
        <dbReference type="ChEBI" id="CHEBI:65111"/>
        <dbReference type="EC" id="1.3.1.44"/>
    </reaction>
</comment>
<sequence>KEHLHQSVTTLNQQLAPIQGSAHVVVCKALVTKASAFIPTFSPYMLALYQVMKQQGLHEGCLKQMQRLFKEKLSTNKDEIQSDANGLIRLDDWELRPEVQQQTAELIKKITPDNFKDISDYQQYRQEFMQLNGFEVPNINYEQPVYMAELLKLKP</sequence>
<feature type="domain" description="Trans-2-enoyl-CoA reductase catalytic" evidence="12">
    <location>
        <begin position="1"/>
        <end position="73"/>
    </location>
</feature>
<dbReference type="AlphaFoldDB" id="A0A850QN54"/>
<dbReference type="Gene3D" id="3.40.50.720">
    <property type="entry name" value="NAD(P)-binding Rossmann-like Domain"/>
    <property type="match status" value="1"/>
</dbReference>
<evidence type="ECO:0000256" key="6">
    <source>
        <dbReference type="ARBA" id="ARBA00023002"/>
    </source>
</evidence>
<accession>A0A850QN54</accession>
<keyword evidence="5" id="KW-0276">Fatty acid metabolism</keyword>
<evidence type="ECO:0000256" key="1">
    <source>
        <dbReference type="ARBA" id="ARBA00005189"/>
    </source>
</evidence>
<keyword evidence="8" id="KW-0443">Lipid metabolism</keyword>
<dbReference type="GO" id="GO:0006633">
    <property type="term" value="P:fatty acid biosynthetic process"/>
    <property type="evidence" value="ECO:0007669"/>
    <property type="project" value="UniProtKB-KW"/>
</dbReference>
<dbReference type="InterPro" id="IPR024910">
    <property type="entry name" value="Enoyl-CoA_Rdtase_cat_dom"/>
</dbReference>
<organism evidence="13 14">
    <name type="scientific">Photobacterium damselae subsp. damselae</name>
    <name type="common">Listonella damsela</name>
    <dbReference type="NCBI Taxonomy" id="85581"/>
    <lineage>
        <taxon>Bacteria</taxon>
        <taxon>Pseudomonadati</taxon>
        <taxon>Pseudomonadota</taxon>
        <taxon>Gammaproteobacteria</taxon>
        <taxon>Vibrionales</taxon>
        <taxon>Vibrionaceae</taxon>
        <taxon>Photobacterium</taxon>
    </lineage>
</organism>
<dbReference type="GO" id="GO:0004318">
    <property type="term" value="F:enoyl-[acyl-carrier-protein] reductase (NADH) activity"/>
    <property type="evidence" value="ECO:0007669"/>
    <property type="project" value="UniProtKB-ARBA"/>
</dbReference>
<comment type="caution">
    <text evidence="13">The sequence shown here is derived from an EMBL/GenBank/DDBJ whole genome shotgun (WGS) entry which is preliminary data.</text>
</comment>
<feature type="non-terminal residue" evidence="13">
    <location>
        <position position="1"/>
    </location>
</feature>
<gene>
    <name evidence="13" type="ORF">HWA77_05595</name>
</gene>
<evidence type="ECO:0000256" key="7">
    <source>
        <dbReference type="ARBA" id="ARBA00023027"/>
    </source>
</evidence>
<keyword evidence="4" id="KW-0444">Lipid biosynthesis</keyword>
<keyword evidence="7" id="KW-0520">NAD</keyword>
<dbReference type="Proteomes" id="UP000533429">
    <property type="component" value="Unassembled WGS sequence"/>
</dbReference>
<dbReference type="Pfam" id="PF07055">
    <property type="entry name" value="Eno-Rase_FAD_bd"/>
    <property type="match status" value="1"/>
</dbReference>
<evidence type="ECO:0000313" key="14">
    <source>
        <dbReference type="Proteomes" id="UP000533429"/>
    </source>
</evidence>
<dbReference type="PANTHER" id="PTHR37480">
    <property type="entry name" value="ENOYL-[ACYL-CARRIER-PROTEIN] REDUCTASE [NADH]"/>
    <property type="match status" value="1"/>
</dbReference>
<dbReference type="EC" id="1.3.1.44" evidence="3"/>
<evidence type="ECO:0000256" key="10">
    <source>
        <dbReference type="ARBA" id="ARBA00048302"/>
    </source>
</evidence>
<evidence type="ECO:0000256" key="5">
    <source>
        <dbReference type="ARBA" id="ARBA00022832"/>
    </source>
</evidence>
<evidence type="ECO:0000256" key="2">
    <source>
        <dbReference type="ARBA" id="ARBA00011245"/>
    </source>
</evidence>
<evidence type="ECO:0000256" key="4">
    <source>
        <dbReference type="ARBA" id="ARBA00022516"/>
    </source>
</evidence>
<evidence type="ECO:0000259" key="11">
    <source>
        <dbReference type="Pfam" id="PF07055"/>
    </source>
</evidence>
<dbReference type="PANTHER" id="PTHR37480:SF1">
    <property type="entry name" value="ENOYL-[ACYL-CARRIER-PROTEIN] REDUCTASE [NADH]"/>
    <property type="match status" value="1"/>
</dbReference>
<proteinExistence type="predicted"/>
<comment type="pathway">
    <text evidence="1">Lipid metabolism.</text>
</comment>
<evidence type="ECO:0000259" key="12">
    <source>
        <dbReference type="Pfam" id="PF12241"/>
    </source>
</evidence>
<dbReference type="GO" id="GO:0050343">
    <property type="term" value="F:trans-2-enoyl-CoA reductase (NADH) activity"/>
    <property type="evidence" value="ECO:0007669"/>
    <property type="project" value="UniProtKB-EC"/>
</dbReference>
<evidence type="ECO:0000256" key="8">
    <source>
        <dbReference type="ARBA" id="ARBA00023098"/>
    </source>
</evidence>
<name>A0A850QN54_PHODD</name>
<dbReference type="Pfam" id="PF12241">
    <property type="entry name" value="Enoyl_reductase"/>
    <property type="match status" value="1"/>
</dbReference>
<dbReference type="EMBL" id="JABXOR010000347">
    <property type="protein sequence ID" value="NVO99682.1"/>
    <property type="molecule type" value="Genomic_DNA"/>
</dbReference>
<dbReference type="InterPro" id="IPR024906">
    <property type="entry name" value="Eno_Rdtase_FAD-bd_dom"/>
</dbReference>
<evidence type="ECO:0000256" key="3">
    <source>
        <dbReference type="ARBA" id="ARBA00011983"/>
    </source>
</evidence>
<keyword evidence="6" id="KW-0560">Oxidoreductase</keyword>
<dbReference type="GO" id="GO:0051287">
    <property type="term" value="F:NAD binding"/>
    <property type="evidence" value="ECO:0007669"/>
    <property type="project" value="TreeGrafter"/>
</dbReference>
<feature type="domain" description="Enoyl reductase FAD binding" evidence="11">
    <location>
        <begin position="83"/>
        <end position="145"/>
    </location>
</feature>
<evidence type="ECO:0000313" key="13">
    <source>
        <dbReference type="EMBL" id="NVO99682.1"/>
    </source>
</evidence>
<dbReference type="InterPro" id="IPR010758">
    <property type="entry name" value="Trans-2-enoyl-CoA_reductase"/>
</dbReference>
<protein>
    <recommendedName>
        <fullName evidence="3">trans-2-enoyl-CoA reductase (NAD(+))</fullName>
        <ecNumber evidence="3">1.3.1.44</ecNumber>
    </recommendedName>
</protein>
<keyword evidence="9" id="KW-0275">Fatty acid biosynthesis</keyword>
<comment type="subunit">
    <text evidence="2">Monomer.</text>
</comment>
<reference evidence="13 14" key="1">
    <citation type="submission" date="2020-06" db="EMBL/GenBank/DDBJ databases">
        <title>Photobacterium damselae subsp. damselae comparative genomics.</title>
        <authorList>
            <person name="Osorio C.R."/>
        </authorList>
    </citation>
    <scope>NUCLEOTIDE SEQUENCE [LARGE SCALE GENOMIC DNA]</scope>
    <source>
        <strain evidence="13 14">TW250/03</strain>
    </source>
</reference>